<protein>
    <recommendedName>
        <fullName evidence="3">Zinc finger HIT domain-containing protein 3</fullName>
    </recommendedName>
</protein>
<dbReference type="GO" id="GO:0008270">
    <property type="term" value="F:zinc ion binding"/>
    <property type="evidence" value="ECO:0007669"/>
    <property type="project" value="UniProtKB-UniRule"/>
</dbReference>
<evidence type="ECO:0000256" key="6">
    <source>
        <dbReference type="ARBA" id="ARBA00022723"/>
    </source>
</evidence>
<feature type="region of interest" description="Disordered" evidence="12">
    <location>
        <begin position="43"/>
        <end position="62"/>
    </location>
</feature>
<dbReference type="GO" id="GO:0005737">
    <property type="term" value="C:cytoplasm"/>
    <property type="evidence" value="ECO:0007669"/>
    <property type="project" value="UniProtKB-SubCell"/>
</dbReference>
<dbReference type="SUPFAM" id="SSF144232">
    <property type="entry name" value="HIT/MYND zinc finger-like"/>
    <property type="match status" value="1"/>
</dbReference>
<dbReference type="GO" id="GO:0000492">
    <property type="term" value="P:box C/D snoRNP assembly"/>
    <property type="evidence" value="ECO:0007669"/>
    <property type="project" value="TreeGrafter"/>
</dbReference>
<dbReference type="Proteomes" id="UP000886520">
    <property type="component" value="Chromosome 18"/>
</dbReference>
<evidence type="ECO:0000259" key="13">
    <source>
        <dbReference type="PROSITE" id="PS51083"/>
    </source>
</evidence>
<gene>
    <name evidence="14" type="ORF">GOP47_0018884</name>
</gene>
<dbReference type="GO" id="GO:0005634">
    <property type="term" value="C:nucleus"/>
    <property type="evidence" value="ECO:0007669"/>
    <property type="project" value="UniProtKB-SubCell"/>
</dbReference>
<evidence type="ECO:0000256" key="12">
    <source>
        <dbReference type="SAM" id="MobiDB-lite"/>
    </source>
</evidence>
<dbReference type="GO" id="GO:0048254">
    <property type="term" value="P:snoRNA localization"/>
    <property type="evidence" value="ECO:0007669"/>
    <property type="project" value="TreeGrafter"/>
</dbReference>
<keyword evidence="8" id="KW-0862">Zinc</keyword>
<proteinExistence type="predicted"/>
<dbReference type="PROSITE" id="PS51083">
    <property type="entry name" value="ZF_HIT"/>
    <property type="match status" value="1"/>
</dbReference>
<dbReference type="InterPro" id="IPR051639">
    <property type="entry name" value="BCD1"/>
</dbReference>
<dbReference type="EMBL" id="JABFUD020000018">
    <property type="protein sequence ID" value="KAI5066260.1"/>
    <property type="molecule type" value="Genomic_DNA"/>
</dbReference>
<dbReference type="PANTHER" id="PTHR13483">
    <property type="entry name" value="BOX C_D SNORNA PROTEIN 1-RELATED"/>
    <property type="match status" value="1"/>
</dbReference>
<evidence type="ECO:0000256" key="2">
    <source>
        <dbReference type="ARBA" id="ARBA00004496"/>
    </source>
</evidence>
<comment type="caution">
    <text evidence="14">The sequence shown here is derived from an EMBL/GenBank/DDBJ whole genome shotgun (WGS) entry which is preliminary data.</text>
</comment>
<dbReference type="Pfam" id="PF04438">
    <property type="entry name" value="zf-HIT"/>
    <property type="match status" value="1"/>
</dbReference>
<dbReference type="AlphaFoldDB" id="A0A9D4UE86"/>
<dbReference type="InterPro" id="IPR048371">
    <property type="entry name" value="ZNHIT3_C"/>
</dbReference>
<dbReference type="Pfam" id="PF21373">
    <property type="entry name" value="ZNHIT3_C"/>
    <property type="match status" value="1"/>
</dbReference>
<keyword evidence="9" id="KW-0539">Nucleus</keyword>
<dbReference type="Gene3D" id="3.30.60.190">
    <property type="match status" value="1"/>
</dbReference>
<feature type="domain" description="HIT-type" evidence="13">
    <location>
        <begin position="6"/>
        <end position="39"/>
    </location>
</feature>
<dbReference type="InterPro" id="IPR007529">
    <property type="entry name" value="Znf_HIT"/>
</dbReference>
<evidence type="ECO:0000256" key="4">
    <source>
        <dbReference type="ARBA" id="ARBA00022490"/>
    </source>
</evidence>
<keyword evidence="7 11" id="KW-0863">Zinc-finger</keyword>
<accession>A0A9D4UE86</accession>
<dbReference type="GO" id="GO:0000463">
    <property type="term" value="P:maturation of LSU-rRNA from tricistronic rRNA transcript (SSU-rRNA, 5.8S rRNA, LSU-rRNA)"/>
    <property type="evidence" value="ECO:0007669"/>
    <property type="project" value="TreeGrafter"/>
</dbReference>
<reference evidence="14" key="1">
    <citation type="submission" date="2021-01" db="EMBL/GenBank/DDBJ databases">
        <title>Adiantum capillus-veneris genome.</title>
        <authorList>
            <person name="Fang Y."/>
            <person name="Liao Q."/>
        </authorList>
    </citation>
    <scope>NUCLEOTIDE SEQUENCE</scope>
    <source>
        <strain evidence="14">H3</strain>
        <tissue evidence="14">Leaf</tissue>
    </source>
</reference>
<evidence type="ECO:0000313" key="14">
    <source>
        <dbReference type="EMBL" id="KAI5066260.1"/>
    </source>
</evidence>
<evidence type="ECO:0000256" key="1">
    <source>
        <dbReference type="ARBA" id="ARBA00004123"/>
    </source>
</evidence>
<keyword evidence="6" id="KW-0479">Metal-binding</keyword>
<sequence>MGPQKCKVCEDANSKYKCPTCLLPYCSLPCYKRHKENPCVKGEPLVESNGSSRTHKQPPRPFEVADEQGWRLEKGQFEALAASEELRHMLKNPELQELIKKIDSSTDVQKDLNTVLEVELFRDFRDKVFATLNPQ</sequence>
<organism evidence="14 15">
    <name type="scientific">Adiantum capillus-veneris</name>
    <name type="common">Maidenhair fern</name>
    <dbReference type="NCBI Taxonomy" id="13818"/>
    <lineage>
        <taxon>Eukaryota</taxon>
        <taxon>Viridiplantae</taxon>
        <taxon>Streptophyta</taxon>
        <taxon>Embryophyta</taxon>
        <taxon>Tracheophyta</taxon>
        <taxon>Polypodiopsida</taxon>
        <taxon>Polypodiidae</taxon>
        <taxon>Polypodiales</taxon>
        <taxon>Pteridineae</taxon>
        <taxon>Pteridaceae</taxon>
        <taxon>Vittarioideae</taxon>
        <taxon>Adiantum</taxon>
    </lineage>
</organism>
<evidence type="ECO:0000313" key="15">
    <source>
        <dbReference type="Proteomes" id="UP000886520"/>
    </source>
</evidence>
<evidence type="ECO:0000256" key="9">
    <source>
        <dbReference type="ARBA" id="ARBA00023242"/>
    </source>
</evidence>
<dbReference type="PANTHER" id="PTHR13483:SF11">
    <property type="entry name" value="ZINC FINGER HIT DOMAIN-CONTAINING PROTEIN 3"/>
    <property type="match status" value="1"/>
</dbReference>
<keyword evidence="15" id="KW-1185">Reference proteome</keyword>
<comment type="subunit">
    <text evidence="10">Thyroid receptor interacting proteins (TRIPs) specifically interact with the ligand binding domain of the thyroid receptor (TR). Requires the presence of thyroid hormone for its interaction. Interacts with NUFIP1. Interacts (via HIT-type zinc finger) with the RUVBL1/RUVBL2 complex in the presence of ADP.</text>
</comment>
<dbReference type="OrthoDB" id="18412at2759"/>
<evidence type="ECO:0000256" key="3">
    <source>
        <dbReference type="ARBA" id="ARBA00021568"/>
    </source>
</evidence>
<keyword evidence="5" id="KW-0597">Phosphoprotein</keyword>
<evidence type="ECO:0000256" key="10">
    <source>
        <dbReference type="ARBA" id="ARBA00046946"/>
    </source>
</evidence>
<keyword evidence="4" id="KW-0963">Cytoplasm</keyword>
<evidence type="ECO:0000256" key="5">
    <source>
        <dbReference type="ARBA" id="ARBA00022553"/>
    </source>
</evidence>
<evidence type="ECO:0000256" key="8">
    <source>
        <dbReference type="ARBA" id="ARBA00022833"/>
    </source>
</evidence>
<dbReference type="CDD" id="cd23024">
    <property type="entry name" value="zf-HIT_ZNHIT2-3"/>
    <property type="match status" value="1"/>
</dbReference>
<comment type="subcellular location">
    <subcellularLocation>
        <location evidence="2">Cytoplasm</location>
    </subcellularLocation>
    <subcellularLocation>
        <location evidence="1">Nucleus</location>
    </subcellularLocation>
</comment>
<name>A0A9D4UE86_ADICA</name>
<evidence type="ECO:0000256" key="11">
    <source>
        <dbReference type="PROSITE-ProRule" id="PRU00453"/>
    </source>
</evidence>
<dbReference type="GO" id="GO:0070761">
    <property type="term" value="C:pre-snoRNP complex"/>
    <property type="evidence" value="ECO:0007669"/>
    <property type="project" value="TreeGrafter"/>
</dbReference>
<evidence type="ECO:0000256" key="7">
    <source>
        <dbReference type="ARBA" id="ARBA00022771"/>
    </source>
</evidence>